<accession>A0A838Y3G8</accession>
<dbReference type="EMBL" id="JACERN010000004">
    <property type="protein sequence ID" value="MBA4707097.1"/>
    <property type="molecule type" value="Genomic_DNA"/>
</dbReference>
<comment type="caution">
    <text evidence="1">The sequence shown here is derived from an EMBL/GenBank/DDBJ whole genome shotgun (WGS) entry which is preliminary data.</text>
</comment>
<dbReference type="Proteomes" id="UP000545606">
    <property type="component" value="Unassembled WGS sequence"/>
</dbReference>
<gene>
    <name evidence="1" type="ORF">H2Z84_01680</name>
</gene>
<dbReference type="RefSeq" id="WP_181834432.1">
    <property type="nucleotide sequence ID" value="NZ_JACERN010000004.1"/>
</dbReference>
<proteinExistence type="predicted"/>
<evidence type="ECO:0000313" key="2">
    <source>
        <dbReference type="Proteomes" id="UP000545606"/>
    </source>
</evidence>
<sequence>MMVAEQNSLRAALAVSALSADDRSWLESRLSEDERGRLDLALSQLGERSLAEQAEAISQHADMVLQTGEQQLAGRIGALTAAIAAEPAWLQTAIGHALGTELRGRVLAFMESSETWSGRAAEFRRSWASNPEGEAPALRAALLVGLAASSALVSNVEPDVPIDVGGDRPAWPSLRAWLKKALA</sequence>
<keyword evidence="2" id="KW-1185">Reference proteome</keyword>
<protein>
    <submittedName>
        <fullName evidence="1">Uncharacterized protein</fullName>
    </submittedName>
</protein>
<reference evidence="1 2" key="1">
    <citation type="submission" date="2020-07" db="EMBL/GenBank/DDBJ databases">
        <title>Draft genome sequence of violacein-producing bacteria and related species.</title>
        <authorList>
            <person name="Wilson H.S."/>
            <person name="De Leon M.E."/>
        </authorList>
    </citation>
    <scope>NUCLEOTIDE SEQUENCE [LARGE SCALE GENOMIC DNA]</scope>
    <source>
        <strain evidence="1 2">HSC-21Su07</strain>
    </source>
</reference>
<organism evidence="1 2">
    <name type="scientific">Aquitalea aquatica</name>
    <dbReference type="NCBI Taxonomy" id="3044273"/>
    <lineage>
        <taxon>Bacteria</taxon>
        <taxon>Pseudomonadati</taxon>
        <taxon>Pseudomonadota</taxon>
        <taxon>Betaproteobacteria</taxon>
        <taxon>Neisseriales</taxon>
        <taxon>Chromobacteriaceae</taxon>
        <taxon>Aquitalea</taxon>
    </lineage>
</organism>
<evidence type="ECO:0000313" key="1">
    <source>
        <dbReference type="EMBL" id="MBA4707097.1"/>
    </source>
</evidence>
<dbReference type="AlphaFoldDB" id="A0A838Y3G8"/>
<name>A0A838Y3G8_9NEIS</name>